<sequence length="121" mass="13283">MSMLEFVTTRNIYEPVVQQSEPIPNSAEAEVSTSTNLGGAADDPIDPTADSESSLHSIVGALGEHLALDVDEGTGTRDFTPSFEKFELSKFDQSVQFRRRVLDKNGQDCGYSLSKRRTQVL</sequence>
<gene>
    <name evidence="1" type="ORF">BV22DRAFT_1035570</name>
</gene>
<protein>
    <submittedName>
        <fullName evidence="1">Uncharacterized protein</fullName>
    </submittedName>
</protein>
<reference evidence="1" key="1">
    <citation type="journal article" date="2021" name="New Phytol.">
        <title>Evolutionary innovations through gain and loss of genes in the ectomycorrhizal Boletales.</title>
        <authorList>
            <person name="Wu G."/>
            <person name="Miyauchi S."/>
            <person name="Morin E."/>
            <person name="Kuo A."/>
            <person name="Drula E."/>
            <person name="Varga T."/>
            <person name="Kohler A."/>
            <person name="Feng B."/>
            <person name="Cao Y."/>
            <person name="Lipzen A."/>
            <person name="Daum C."/>
            <person name="Hundley H."/>
            <person name="Pangilinan J."/>
            <person name="Johnson J."/>
            <person name="Barry K."/>
            <person name="LaButti K."/>
            <person name="Ng V."/>
            <person name="Ahrendt S."/>
            <person name="Min B."/>
            <person name="Choi I.G."/>
            <person name="Park H."/>
            <person name="Plett J.M."/>
            <person name="Magnuson J."/>
            <person name="Spatafora J.W."/>
            <person name="Nagy L.G."/>
            <person name="Henrissat B."/>
            <person name="Grigoriev I.V."/>
            <person name="Yang Z.L."/>
            <person name="Xu J."/>
            <person name="Martin F.M."/>
        </authorList>
    </citation>
    <scope>NUCLEOTIDE SEQUENCE</scope>
    <source>
        <strain evidence="1">KUC20120723A-06</strain>
    </source>
</reference>
<dbReference type="EMBL" id="MU266434">
    <property type="protein sequence ID" value="KAH7924060.1"/>
    <property type="molecule type" value="Genomic_DNA"/>
</dbReference>
<proteinExistence type="predicted"/>
<keyword evidence="2" id="KW-1185">Reference proteome</keyword>
<comment type="caution">
    <text evidence="1">The sequence shown here is derived from an EMBL/GenBank/DDBJ whole genome shotgun (WGS) entry which is preliminary data.</text>
</comment>
<evidence type="ECO:0000313" key="1">
    <source>
        <dbReference type="EMBL" id="KAH7924060.1"/>
    </source>
</evidence>
<evidence type="ECO:0000313" key="2">
    <source>
        <dbReference type="Proteomes" id="UP000790709"/>
    </source>
</evidence>
<name>A0ACB8BE12_9AGAM</name>
<organism evidence="1 2">
    <name type="scientific">Leucogyrophana mollusca</name>
    <dbReference type="NCBI Taxonomy" id="85980"/>
    <lineage>
        <taxon>Eukaryota</taxon>
        <taxon>Fungi</taxon>
        <taxon>Dikarya</taxon>
        <taxon>Basidiomycota</taxon>
        <taxon>Agaricomycotina</taxon>
        <taxon>Agaricomycetes</taxon>
        <taxon>Agaricomycetidae</taxon>
        <taxon>Boletales</taxon>
        <taxon>Boletales incertae sedis</taxon>
        <taxon>Leucogyrophana</taxon>
    </lineage>
</organism>
<accession>A0ACB8BE12</accession>
<dbReference type="Proteomes" id="UP000790709">
    <property type="component" value="Unassembled WGS sequence"/>
</dbReference>